<accession>K9WHQ1</accession>
<dbReference type="InterPro" id="IPR011006">
    <property type="entry name" value="CheY-like_superfamily"/>
</dbReference>
<dbReference type="InterPro" id="IPR001789">
    <property type="entry name" value="Sig_transdc_resp-reg_receiver"/>
</dbReference>
<evidence type="ECO:0000313" key="4">
    <source>
        <dbReference type="EMBL" id="AFZ19713.1"/>
    </source>
</evidence>
<evidence type="ECO:0000259" key="3">
    <source>
        <dbReference type="PROSITE" id="PS50110"/>
    </source>
</evidence>
<dbReference type="AlphaFoldDB" id="K9WHQ1"/>
<evidence type="ECO:0000313" key="5">
    <source>
        <dbReference type="Proteomes" id="UP000010471"/>
    </source>
</evidence>
<evidence type="ECO:0000256" key="1">
    <source>
        <dbReference type="ARBA" id="ARBA00022553"/>
    </source>
</evidence>
<evidence type="ECO:0000256" key="2">
    <source>
        <dbReference type="PROSITE-ProRule" id="PRU00169"/>
    </source>
</evidence>
<sequence length="404" mass="45547">MRNVQQSPPLASASLFSAGKQIQFLETLKRLRFSGQLVFTSSKEEQWVFYLYLGHIMYATGGTHPVRRWQRNLDAHCPQWLSYRPTLQRDLTNLKATDSGLSWEYQLLSLWVTQQKITSEQATKIIRSVIAEVLFDLVQAMRVIYQINQDDLLPKPLVLIDIQEAIAQVQPYWRVWRNPTIADYSPNAAPIIKKPEELRQRTSQAAYQNLTQLLNGQRTLRDLAVQMKQDIVQVTRSLLPYIQWELVELISISDLPSPVDTPIPETPLPSAESTGSLIACVDDSPLVRQTMESLLVASGYRFLGVDDAMRAFAILLARKPDLIFLDLVMPNANGYEICAQLRKLSCFRDTPIVILTGNGGIVDRVRAKLVGASDFLSKPIDAGIVLGVLRKHLKQGDPRLKGEG</sequence>
<dbReference type="PANTHER" id="PTHR44591:SF23">
    <property type="entry name" value="CHEY SUBFAMILY"/>
    <property type="match status" value="1"/>
</dbReference>
<dbReference type="Pfam" id="PF00072">
    <property type="entry name" value="Response_reg"/>
    <property type="match status" value="1"/>
</dbReference>
<dbReference type="eggNOG" id="COG3706">
    <property type="taxonomic scope" value="Bacteria"/>
</dbReference>
<dbReference type="SMART" id="SM00448">
    <property type="entry name" value="REC"/>
    <property type="match status" value="1"/>
</dbReference>
<gene>
    <name evidence="4" type="ORF">Mic7113_4008</name>
</gene>
<dbReference type="InterPro" id="IPR050595">
    <property type="entry name" value="Bact_response_regulator"/>
</dbReference>
<dbReference type="RefSeq" id="WP_015183849.1">
    <property type="nucleotide sequence ID" value="NC_019738.1"/>
</dbReference>
<dbReference type="InterPro" id="IPR025497">
    <property type="entry name" value="PatA-like_N"/>
</dbReference>
<keyword evidence="5" id="KW-1185">Reference proteome</keyword>
<dbReference type="PROSITE" id="PS50110">
    <property type="entry name" value="RESPONSE_REGULATORY"/>
    <property type="match status" value="1"/>
</dbReference>
<dbReference type="SUPFAM" id="SSF52172">
    <property type="entry name" value="CheY-like"/>
    <property type="match status" value="1"/>
</dbReference>
<dbReference type="Proteomes" id="UP000010471">
    <property type="component" value="Chromosome"/>
</dbReference>
<proteinExistence type="predicted"/>
<dbReference type="EMBL" id="CP003630">
    <property type="protein sequence ID" value="AFZ19713.1"/>
    <property type="molecule type" value="Genomic_DNA"/>
</dbReference>
<dbReference type="OrthoDB" id="525404at2"/>
<dbReference type="HOGENOM" id="CLU_031371_0_0_3"/>
<organism evidence="4 5">
    <name type="scientific">Allocoleopsis franciscana PCC 7113</name>
    <dbReference type="NCBI Taxonomy" id="1173027"/>
    <lineage>
        <taxon>Bacteria</taxon>
        <taxon>Bacillati</taxon>
        <taxon>Cyanobacteriota</taxon>
        <taxon>Cyanophyceae</taxon>
        <taxon>Coleofasciculales</taxon>
        <taxon>Coleofasciculaceae</taxon>
        <taxon>Allocoleopsis</taxon>
        <taxon>Allocoleopsis franciscana</taxon>
    </lineage>
</organism>
<protein>
    <submittedName>
        <fullName evidence="4">Response regulator containing a CheY-like receiver domain and a GGDEF domain</fullName>
    </submittedName>
</protein>
<feature type="domain" description="Response regulatory" evidence="3">
    <location>
        <begin position="277"/>
        <end position="393"/>
    </location>
</feature>
<feature type="modified residue" description="4-aspartylphosphate" evidence="2">
    <location>
        <position position="326"/>
    </location>
</feature>
<reference evidence="4 5" key="1">
    <citation type="submission" date="2012-06" db="EMBL/GenBank/DDBJ databases">
        <title>Finished chromosome of genome of Microcoleus sp. PCC 7113.</title>
        <authorList>
            <consortium name="US DOE Joint Genome Institute"/>
            <person name="Gugger M."/>
            <person name="Coursin T."/>
            <person name="Rippka R."/>
            <person name="Tandeau De Marsac N."/>
            <person name="Huntemann M."/>
            <person name="Wei C.-L."/>
            <person name="Han J."/>
            <person name="Detter J.C."/>
            <person name="Han C."/>
            <person name="Tapia R."/>
            <person name="Chen A."/>
            <person name="Kyrpides N."/>
            <person name="Mavromatis K."/>
            <person name="Markowitz V."/>
            <person name="Szeto E."/>
            <person name="Ivanova N."/>
            <person name="Pagani I."/>
            <person name="Pati A."/>
            <person name="Goodwin L."/>
            <person name="Nordberg H.P."/>
            <person name="Cantor M.N."/>
            <person name="Hua S.X."/>
            <person name="Woyke T."/>
            <person name="Kerfeld C.A."/>
        </authorList>
    </citation>
    <scope>NUCLEOTIDE SEQUENCE [LARGE SCALE GENOMIC DNA]</scope>
    <source>
        <strain evidence="4 5">PCC 7113</strain>
    </source>
</reference>
<name>K9WHQ1_9CYAN</name>
<dbReference type="PANTHER" id="PTHR44591">
    <property type="entry name" value="STRESS RESPONSE REGULATOR PROTEIN 1"/>
    <property type="match status" value="1"/>
</dbReference>
<dbReference type="InterPro" id="IPR024186">
    <property type="entry name" value="Sig_transdc_resp-reg_PatA"/>
</dbReference>
<dbReference type="GO" id="GO:0000160">
    <property type="term" value="P:phosphorelay signal transduction system"/>
    <property type="evidence" value="ECO:0007669"/>
    <property type="project" value="InterPro"/>
</dbReference>
<dbReference type="PIRSF" id="PIRSF005897">
    <property type="entry name" value="RR_PatA"/>
    <property type="match status" value="1"/>
</dbReference>
<dbReference type="STRING" id="1173027.Mic7113_4008"/>
<dbReference type="Gene3D" id="3.40.50.2300">
    <property type="match status" value="1"/>
</dbReference>
<dbReference type="Pfam" id="PF14332">
    <property type="entry name" value="DUF4388"/>
    <property type="match status" value="1"/>
</dbReference>
<dbReference type="KEGG" id="mic:Mic7113_4008"/>
<keyword evidence="1 2" id="KW-0597">Phosphoprotein</keyword>
<dbReference type="PATRIC" id="fig|1173027.3.peg.4416"/>